<dbReference type="Gene3D" id="3.30.40.10">
    <property type="entry name" value="Zinc/RING finger domain, C3HC4 (zinc finger)"/>
    <property type="match status" value="2"/>
</dbReference>
<keyword evidence="1" id="KW-0863">Zinc-finger</keyword>
<sequence length="353" mass="39462">MLRSRHQSTQSTKETPSSSLNVDPATFVVKFDLNRWAQCTPITTYILALCSPQTKTWWVLRKRFSECYAIRQQLVHLPGLTQPVASMIRPMSLLKFPRRKIQGDNDEIKAERAAGLQTFTAALARMRQECMALAMSRVDTDVLEQVDLLYSVLTTFLHVPLLQIQEEVRQVVSTTVAGSRRLCTSRSDDECTNGHVECSICLEDMAGDGRLVQLPCGHTFHKNCVGDWTKCHFTCPLCRTASYDESYLISCAVHAILSDETGTFLARLRRCQATFDHVGQSPGILLDGPRLMERSPVLDSVCSVCLEGLDDSSQHRQLHCGHGFHPACIVKWLSSHKTCPVCRAEGCHGYMGS</sequence>
<reference evidence="3 4" key="1">
    <citation type="submission" date="2018-08" db="EMBL/GenBank/DDBJ databases">
        <title>Aphanomyces genome sequencing and annotation.</title>
        <authorList>
            <person name="Minardi D."/>
            <person name="Oidtmann B."/>
            <person name="Van Der Giezen M."/>
            <person name="Studholme D.J."/>
        </authorList>
    </citation>
    <scope>NUCLEOTIDE SEQUENCE [LARGE SCALE GENOMIC DNA]</scope>
    <source>
        <strain evidence="3 4">Kv</strain>
    </source>
</reference>
<dbReference type="PROSITE" id="PS50089">
    <property type="entry name" value="ZF_RING_2"/>
    <property type="match status" value="2"/>
</dbReference>
<dbReference type="EMBL" id="QUSZ01006048">
    <property type="protein sequence ID" value="RHY07150.1"/>
    <property type="molecule type" value="Genomic_DNA"/>
</dbReference>
<evidence type="ECO:0000256" key="1">
    <source>
        <dbReference type="PROSITE-ProRule" id="PRU00175"/>
    </source>
</evidence>
<dbReference type="GO" id="GO:0006511">
    <property type="term" value="P:ubiquitin-dependent protein catabolic process"/>
    <property type="evidence" value="ECO:0007669"/>
    <property type="project" value="TreeGrafter"/>
</dbReference>
<keyword evidence="1" id="KW-0479">Metal-binding</keyword>
<dbReference type="GO" id="GO:0035091">
    <property type="term" value="F:phosphatidylinositol binding"/>
    <property type="evidence" value="ECO:0007669"/>
    <property type="project" value="InterPro"/>
</dbReference>
<comment type="caution">
    <text evidence="3">The sequence shown here is derived from an EMBL/GenBank/DDBJ whole genome shotgun (WGS) entry which is preliminary data.</text>
</comment>
<feature type="domain" description="RING-type" evidence="2">
    <location>
        <begin position="302"/>
        <end position="343"/>
    </location>
</feature>
<organism evidence="3 4">
    <name type="scientific">Aphanomyces astaci</name>
    <name type="common">Crayfish plague agent</name>
    <dbReference type="NCBI Taxonomy" id="112090"/>
    <lineage>
        <taxon>Eukaryota</taxon>
        <taxon>Sar</taxon>
        <taxon>Stramenopiles</taxon>
        <taxon>Oomycota</taxon>
        <taxon>Saprolegniomycetes</taxon>
        <taxon>Saprolegniales</taxon>
        <taxon>Verrucalvaceae</taxon>
        <taxon>Aphanomyces</taxon>
    </lineage>
</organism>
<dbReference type="SMART" id="SM00184">
    <property type="entry name" value="RING"/>
    <property type="match status" value="2"/>
</dbReference>
<dbReference type="VEuPathDB" id="FungiDB:H257_01333"/>
<dbReference type="Pfam" id="PF13639">
    <property type="entry name" value="zf-RING_2"/>
    <property type="match status" value="2"/>
</dbReference>
<evidence type="ECO:0000259" key="2">
    <source>
        <dbReference type="PROSITE" id="PS50089"/>
    </source>
</evidence>
<gene>
    <name evidence="3" type="ORF">DYB36_004844</name>
</gene>
<dbReference type="AlphaFoldDB" id="A0A397AH83"/>
<dbReference type="SUPFAM" id="SSF57850">
    <property type="entry name" value="RING/U-box"/>
    <property type="match status" value="2"/>
</dbReference>
<dbReference type="SUPFAM" id="SSF64268">
    <property type="entry name" value="PX domain"/>
    <property type="match status" value="1"/>
</dbReference>
<protein>
    <recommendedName>
        <fullName evidence="2">RING-type domain-containing protein</fullName>
    </recommendedName>
</protein>
<feature type="domain" description="RING-type" evidence="2">
    <location>
        <begin position="198"/>
        <end position="239"/>
    </location>
</feature>
<dbReference type="CDD" id="cd06093">
    <property type="entry name" value="PX_domain"/>
    <property type="match status" value="1"/>
</dbReference>
<evidence type="ECO:0000313" key="3">
    <source>
        <dbReference type="EMBL" id="RHY07150.1"/>
    </source>
</evidence>
<dbReference type="InterPro" id="IPR051826">
    <property type="entry name" value="E3_ubiquitin-ligase_domain"/>
</dbReference>
<dbReference type="Proteomes" id="UP000265427">
    <property type="component" value="Unassembled WGS sequence"/>
</dbReference>
<dbReference type="PANTHER" id="PTHR22765:SF434">
    <property type="entry name" value="GB|AAD18119.1-RELATED"/>
    <property type="match status" value="1"/>
</dbReference>
<evidence type="ECO:0000313" key="4">
    <source>
        <dbReference type="Proteomes" id="UP000265427"/>
    </source>
</evidence>
<keyword evidence="1" id="KW-0862">Zinc</keyword>
<dbReference type="Gene3D" id="3.30.1520.10">
    <property type="entry name" value="Phox-like domain"/>
    <property type="match status" value="1"/>
</dbReference>
<name>A0A397AH83_APHAT</name>
<accession>A0A397AH83</accession>
<proteinExistence type="predicted"/>
<dbReference type="PANTHER" id="PTHR22765">
    <property type="entry name" value="RING FINGER AND PROTEASE ASSOCIATED DOMAIN-CONTAINING"/>
    <property type="match status" value="1"/>
</dbReference>
<dbReference type="InterPro" id="IPR013083">
    <property type="entry name" value="Znf_RING/FYVE/PHD"/>
</dbReference>
<dbReference type="InterPro" id="IPR036871">
    <property type="entry name" value="PX_dom_sf"/>
</dbReference>
<dbReference type="GO" id="GO:0008270">
    <property type="term" value="F:zinc ion binding"/>
    <property type="evidence" value="ECO:0007669"/>
    <property type="project" value="UniProtKB-KW"/>
</dbReference>
<dbReference type="InterPro" id="IPR001841">
    <property type="entry name" value="Znf_RING"/>
</dbReference>
<dbReference type="GO" id="GO:0061630">
    <property type="term" value="F:ubiquitin protein ligase activity"/>
    <property type="evidence" value="ECO:0007669"/>
    <property type="project" value="TreeGrafter"/>
</dbReference>